<dbReference type="InterPro" id="IPR027470">
    <property type="entry name" value="Cation_efflux_CTD"/>
</dbReference>
<dbReference type="InterPro" id="IPR027469">
    <property type="entry name" value="Cation_efflux_TMD_sf"/>
</dbReference>
<comment type="similarity">
    <text evidence="2">Belongs to the cation diffusion facilitator (CDF) transporter (TC 2.A.4) family. FieF subfamily.</text>
</comment>
<evidence type="ECO:0000256" key="3">
    <source>
        <dbReference type="ARBA" id="ARBA00022448"/>
    </source>
</evidence>
<evidence type="ECO:0000256" key="10">
    <source>
        <dbReference type="ARBA" id="ARBA00035584"/>
    </source>
</evidence>
<keyword evidence="3" id="KW-0813">Transport</keyword>
<protein>
    <recommendedName>
        <fullName evidence="14">Cation-efflux pump FieF</fullName>
    </recommendedName>
</protein>
<keyword evidence="6 15" id="KW-0812">Transmembrane</keyword>
<keyword evidence="19" id="KW-1185">Reference proteome</keyword>
<evidence type="ECO:0000259" key="16">
    <source>
        <dbReference type="Pfam" id="PF01545"/>
    </source>
</evidence>
<evidence type="ECO:0000256" key="13">
    <source>
        <dbReference type="ARBA" id="ARBA00062926"/>
    </source>
</evidence>
<dbReference type="Pfam" id="PF01545">
    <property type="entry name" value="Cation_efflux"/>
    <property type="match status" value="1"/>
</dbReference>
<keyword evidence="9 15" id="KW-0472">Membrane</keyword>
<evidence type="ECO:0000256" key="1">
    <source>
        <dbReference type="ARBA" id="ARBA00004651"/>
    </source>
</evidence>
<evidence type="ECO:0000256" key="15">
    <source>
        <dbReference type="SAM" id="Phobius"/>
    </source>
</evidence>
<evidence type="ECO:0000256" key="2">
    <source>
        <dbReference type="ARBA" id="ARBA00010212"/>
    </source>
</evidence>
<dbReference type="InterPro" id="IPR050291">
    <property type="entry name" value="CDF_Transporter"/>
</dbReference>
<evidence type="ECO:0000256" key="8">
    <source>
        <dbReference type="ARBA" id="ARBA00022989"/>
    </source>
</evidence>
<keyword evidence="5" id="KW-0410">Iron transport</keyword>
<comment type="catalytic activity">
    <reaction evidence="12">
        <text>Cd(2+)(in) + H(+)(out) = Cd(2+)(out) + H(+)(in)</text>
        <dbReference type="Rhea" id="RHEA:28739"/>
        <dbReference type="ChEBI" id="CHEBI:15378"/>
        <dbReference type="ChEBI" id="CHEBI:48775"/>
    </reaction>
</comment>
<dbReference type="GO" id="GO:0015093">
    <property type="term" value="F:ferrous iron transmembrane transporter activity"/>
    <property type="evidence" value="ECO:0007669"/>
    <property type="project" value="TreeGrafter"/>
</dbReference>
<comment type="subcellular location">
    <subcellularLocation>
        <location evidence="1">Cell membrane</location>
        <topology evidence="1">Multi-pass membrane protein</topology>
    </subcellularLocation>
</comment>
<comment type="caution">
    <text evidence="18">The sequence shown here is derived from an EMBL/GenBank/DDBJ whole genome shotgun (WGS) entry which is preliminary data.</text>
</comment>
<feature type="transmembrane region" description="Helical" evidence="15">
    <location>
        <begin position="32"/>
        <end position="51"/>
    </location>
</feature>
<dbReference type="SUPFAM" id="SSF161111">
    <property type="entry name" value="Cation efflux protein transmembrane domain-like"/>
    <property type="match status" value="1"/>
</dbReference>
<evidence type="ECO:0000259" key="17">
    <source>
        <dbReference type="Pfam" id="PF16916"/>
    </source>
</evidence>
<feature type="transmembrane region" description="Helical" evidence="15">
    <location>
        <begin position="103"/>
        <end position="126"/>
    </location>
</feature>
<dbReference type="FunFam" id="3.30.70.1350:FF:000002">
    <property type="entry name" value="Ferrous-iron efflux pump FieF"/>
    <property type="match status" value="1"/>
</dbReference>
<feature type="transmembrane region" description="Helical" evidence="15">
    <location>
        <begin position="150"/>
        <end position="167"/>
    </location>
</feature>
<dbReference type="PANTHER" id="PTHR43840:SF41">
    <property type="entry name" value="CATION-EFFLUX PUMP FIEF"/>
    <property type="match status" value="1"/>
</dbReference>
<dbReference type="InterPro" id="IPR058533">
    <property type="entry name" value="Cation_efflux_TM"/>
</dbReference>
<comment type="catalytic activity">
    <reaction evidence="10">
        <text>Fe(2+)(in) + H(+)(out) = Fe(2+)(out) + H(+)(in)</text>
        <dbReference type="Rhea" id="RHEA:29439"/>
        <dbReference type="ChEBI" id="CHEBI:15378"/>
        <dbReference type="ChEBI" id="CHEBI:29033"/>
    </reaction>
</comment>
<evidence type="ECO:0000256" key="5">
    <source>
        <dbReference type="ARBA" id="ARBA00022496"/>
    </source>
</evidence>
<evidence type="ECO:0000313" key="19">
    <source>
        <dbReference type="Proteomes" id="UP000235005"/>
    </source>
</evidence>
<feature type="transmembrane region" description="Helical" evidence="15">
    <location>
        <begin position="72"/>
        <end position="91"/>
    </location>
</feature>
<keyword evidence="7" id="KW-0864">Zinc transport</keyword>
<evidence type="ECO:0000256" key="9">
    <source>
        <dbReference type="ARBA" id="ARBA00023136"/>
    </source>
</evidence>
<dbReference type="Gene3D" id="1.20.1510.10">
    <property type="entry name" value="Cation efflux protein transmembrane domain"/>
    <property type="match status" value="1"/>
</dbReference>
<evidence type="ECO:0000256" key="6">
    <source>
        <dbReference type="ARBA" id="ARBA00022692"/>
    </source>
</evidence>
<keyword evidence="7" id="KW-0406">Ion transport</keyword>
<feature type="domain" description="Cation efflux protein transmembrane" evidence="16">
    <location>
        <begin position="7"/>
        <end position="198"/>
    </location>
</feature>
<accession>A0A2N5X070</accession>
<keyword evidence="4" id="KW-1003">Cell membrane</keyword>
<dbReference type="Proteomes" id="UP000235005">
    <property type="component" value="Unassembled WGS sequence"/>
</dbReference>
<evidence type="ECO:0000256" key="4">
    <source>
        <dbReference type="ARBA" id="ARBA00022475"/>
    </source>
</evidence>
<keyword evidence="8 15" id="KW-1133">Transmembrane helix</keyword>
<dbReference type="Gene3D" id="3.30.70.1350">
    <property type="entry name" value="Cation efflux protein, cytoplasmic domain"/>
    <property type="match status" value="1"/>
</dbReference>
<dbReference type="AlphaFoldDB" id="A0A2N5X070"/>
<keyword evidence="7" id="KW-0862">Zinc</keyword>
<dbReference type="OrthoDB" id="9806522at2"/>
<reference evidence="18 19" key="1">
    <citation type="submission" date="2018-01" db="EMBL/GenBank/DDBJ databases">
        <title>The draft genome sequence of Halioglobus lutimaris HF004.</title>
        <authorList>
            <person name="Du Z.-J."/>
            <person name="Shi M.-J."/>
        </authorList>
    </citation>
    <scope>NUCLEOTIDE SEQUENCE [LARGE SCALE GENOMIC DNA]</scope>
    <source>
        <strain evidence="18 19">HF004</strain>
    </source>
</reference>
<dbReference type="GO" id="GO:0015086">
    <property type="term" value="F:cadmium ion transmembrane transporter activity"/>
    <property type="evidence" value="ECO:0007669"/>
    <property type="project" value="TreeGrafter"/>
</dbReference>
<dbReference type="Pfam" id="PF16916">
    <property type="entry name" value="ZT_dimer"/>
    <property type="match status" value="1"/>
</dbReference>
<dbReference type="InterPro" id="IPR036837">
    <property type="entry name" value="Cation_efflux_CTD_sf"/>
</dbReference>
<comment type="subunit">
    <text evidence="13">Homodimer. The subunits are held together in a parallel orientation through zinc binding at the interface of the cytoplasmic domains.</text>
</comment>
<dbReference type="NCBIfam" id="TIGR01297">
    <property type="entry name" value="CDF"/>
    <property type="match status" value="1"/>
</dbReference>
<dbReference type="InterPro" id="IPR002524">
    <property type="entry name" value="Cation_efflux"/>
</dbReference>
<sequence length="290" mass="31700">MRIATYASVSVATILILVKLLAWSQSGAVSLLATLVDSVLDVLASLVNLLAVRHALSPADKEHRFGHGKAEALAGLGQAALITGSALFLMSESIQRLLSPVEIQGHVYGMGVMVFSIVMTLLLLAFQRHVIMQTDSTAIRADALHYRTDLLVNASVLLALALSRWGWPGFDALFAAAIAVYILYSAWEIITQAFDHLMDRELPDADRAAIQKIALEHAEVLGVHDLRTRRSGIDTFMQMHIELDDDLRLMHAHRIAEEVEAAVVAAYPEAEVIIHLDPVSIVGEGARQRF</sequence>
<evidence type="ECO:0000313" key="18">
    <source>
        <dbReference type="EMBL" id="PLW67884.1"/>
    </source>
</evidence>
<feature type="domain" description="Cation efflux protein cytoplasmic" evidence="17">
    <location>
        <begin position="202"/>
        <end position="278"/>
    </location>
</feature>
<evidence type="ECO:0000256" key="11">
    <source>
        <dbReference type="ARBA" id="ARBA00047695"/>
    </source>
</evidence>
<evidence type="ECO:0000256" key="7">
    <source>
        <dbReference type="ARBA" id="ARBA00022906"/>
    </source>
</evidence>
<evidence type="ECO:0000256" key="12">
    <source>
        <dbReference type="ARBA" id="ARBA00050984"/>
    </source>
</evidence>
<dbReference type="SUPFAM" id="SSF160240">
    <property type="entry name" value="Cation efflux protein cytoplasmic domain-like"/>
    <property type="match status" value="1"/>
</dbReference>
<dbReference type="EMBL" id="PKUS01000022">
    <property type="protein sequence ID" value="PLW67884.1"/>
    <property type="molecule type" value="Genomic_DNA"/>
</dbReference>
<proteinExistence type="inferred from homology"/>
<dbReference type="GO" id="GO:0015341">
    <property type="term" value="F:zinc efflux antiporter activity"/>
    <property type="evidence" value="ECO:0007669"/>
    <property type="project" value="TreeGrafter"/>
</dbReference>
<organism evidence="18 19">
    <name type="scientific">Pseudohalioglobus lutimaris</name>
    <dbReference type="NCBI Taxonomy" id="1737061"/>
    <lineage>
        <taxon>Bacteria</taxon>
        <taxon>Pseudomonadati</taxon>
        <taxon>Pseudomonadota</taxon>
        <taxon>Gammaproteobacteria</taxon>
        <taxon>Cellvibrionales</taxon>
        <taxon>Halieaceae</taxon>
        <taxon>Pseudohalioglobus</taxon>
    </lineage>
</organism>
<dbReference type="GO" id="GO:0005886">
    <property type="term" value="C:plasma membrane"/>
    <property type="evidence" value="ECO:0007669"/>
    <property type="project" value="UniProtKB-SubCell"/>
</dbReference>
<gene>
    <name evidence="18" type="primary">fieF</name>
    <name evidence="18" type="synonym">yiiP</name>
    <name evidence="18" type="ORF">C0039_14675</name>
</gene>
<name>A0A2N5X070_9GAMM</name>
<comment type="catalytic activity">
    <reaction evidence="11">
        <text>Zn(2+)(in) + H(+)(out) = Zn(2+)(out) + H(+)(in)</text>
        <dbReference type="Rhea" id="RHEA:28839"/>
        <dbReference type="ChEBI" id="CHEBI:15378"/>
        <dbReference type="ChEBI" id="CHEBI:29105"/>
    </reaction>
</comment>
<keyword evidence="5" id="KW-0408">Iron</keyword>
<evidence type="ECO:0000256" key="14">
    <source>
        <dbReference type="ARBA" id="ARBA00072262"/>
    </source>
</evidence>
<dbReference type="GO" id="GO:0006882">
    <property type="term" value="P:intracellular zinc ion homeostasis"/>
    <property type="evidence" value="ECO:0007669"/>
    <property type="project" value="TreeGrafter"/>
</dbReference>
<feature type="transmembrane region" description="Helical" evidence="15">
    <location>
        <begin position="173"/>
        <end position="190"/>
    </location>
</feature>
<dbReference type="PANTHER" id="PTHR43840">
    <property type="entry name" value="MITOCHONDRIAL METAL TRANSPORTER 1-RELATED"/>
    <property type="match status" value="1"/>
</dbReference>
<dbReference type="FunFam" id="1.20.1510.10:FF:000001">
    <property type="entry name" value="Ferrous-iron efflux pump FieF"/>
    <property type="match status" value="1"/>
</dbReference>